<feature type="coiled-coil region" evidence="3">
    <location>
        <begin position="77"/>
        <end position="105"/>
    </location>
</feature>
<dbReference type="Proteomes" id="UP000885863">
    <property type="component" value="Unassembled WGS sequence"/>
</dbReference>
<reference evidence="6" key="1">
    <citation type="journal article" date="2020" name="mSystems">
        <title>Genome- and Community-Level Interaction Insights into Carbon Utilization and Element Cycling Functions of Hydrothermarchaeota in Hydrothermal Sediment.</title>
        <authorList>
            <person name="Zhou Z."/>
            <person name="Liu Y."/>
            <person name="Xu W."/>
            <person name="Pan J."/>
            <person name="Luo Z.H."/>
            <person name="Li M."/>
        </authorList>
    </citation>
    <scope>NUCLEOTIDE SEQUENCE [LARGE SCALE GENOMIC DNA]</scope>
    <source>
        <strain evidence="6">HyVt-185</strain>
    </source>
</reference>
<evidence type="ECO:0000256" key="2">
    <source>
        <dbReference type="RuleBase" id="RU003616"/>
    </source>
</evidence>
<evidence type="ECO:0000259" key="5">
    <source>
        <dbReference type="PROSITE" id="PS51203"/>
    </source>
</evidence>
<dbReference type="InterPro" id="IPR031107">
    <property type="entry name" value="Small_HSP"/>
</dbReference>
<accession>A0A7C0X3U1</accession>
<evidence type="ECO:0000259" key="4">
    <source>
        <dbReference type="PROSITE" id="PS01031"/>
    </source>
</evidence>
<comment type="similarity">
    <text evidence="1 2">Belongs to the small heat shock protein (HSP20) family.</text>
</comment>
<sequence length="154" mass="18032">MWRRPYLFDPLYELEKMERWMSDIIDEIQSMQGRILPERAGGEVTTVTKTPSIDLLEEDGKLVLKADMPGVNKEDINVNLKEDSIEISAERKEEKEEEKEGYIRRERSYAKYYRLIPLPAAVDRDAIEAKFENGVLEVRMPKIEAEEVKKIEVK</sequence>
<dbReference type="InterPro" id="IPR008978">
    <property type="entry name" value="HSP20-like_chaperone"/>
</dbReference>
<dbReference type="SUPFAM" id="SSF49764">
    <property type="entry name" value="HSP20-like chaperones"/>
    <property type="match status" value="1"/>
</dbReference>
<evidence type="ECO:0000313" key="6">
    <source>
        <dbReference type="EMBL" id="HDM36991.1"/>
    </source>
</evidence>
<evidence type="ECO:0000256" key="1">
    <source>
        <dbReference type="PROSITE-ProRule" id="PRU00285"/>
    </source>
</evidence>
<dbReference type="PROSITE" id="PS51203">
    <property type="entry name" value="CS"/>
    <property type="match status" value="1"/>
</dbReference>
<dbReference type="InterPro" id="IPR002068">
    <property type="entry name" value="A-crystallin/Hsp20_dom"/>
</dbReference>
<dbReference type="AlphaFoldDB" id="A0A7C0X3U1"/>
<comment type="caution">
    <text evidence="6">The sequence shown here is derived from an EMBL/GenBank/DDBJ whole genome shotgun (WGS) entry which is preliminary data.</text>
</comment>
<dbReference type="InterPro" id="IPR007052">
    <property type="entry name" value="CS_dom"/>
</dbReference>
<dbReference type="EMBL" id="DQZR01000295">
    <property type="protein sequence ID" value="HDM36991.1"/>
    <property type="molecule type" value="Genomic_DNA"/>
</dbReference>
<keyword evidence="3" id="KW-0175">Coiled coil</keyword>
<gene>
    <name evidence="6" type="ORF">ENG09_07125</name>
</gene>
<dbReference type="Gene3D" id="2.60.40.790">
    <property type="match status" value="1"/>
</dbReference>
<proteinExistence type="inferred from homology"/>
<organism evidence="6">
    <name type="scientific">Candidatus Syntropharchaeum butanivorans</name>
    <dbReference type="NCBI Taxonomy" id="1839936"/>
    <lineage>
        <taxon>Archaea</taxon>
        <taxon>Methanobacteriati</taxon>
        <taxon>Methanobacteriota</taxon>
        <taxon>Stenosarchaea group</taxon>
        <taxon>Methanomicrobia</taxon>
        <taxon>Methanosarcinales</taxon>
        <taxon>ANME-2 cluster</taxon>
        <taxon>Candidatus Syntropharchaeum</taxon>
    </lineage>
</organism>
<dbReference type="PROSITE" id="PS01031">
    <property type="entry name" value="SHSP"/>
    <property type="match status" value="1"/>
</dbReference>
<evidence type="ECO:0000256" key="3">
    <source>
        <dbReference type="SAM" id="Coils"/>
    </source>
</evidence>
<dbReference type="PANTHER" id="PTHR11527">
    <property type="entry name" value="HEAT-SHOCK PROTEIN 20 FAMILY MEMBER"/>
    <property type="match status" value="1"/>
</dbReference>
<dbReference type="Pfam" id="PF00011">
    <property type="entry name" value="HSP20"/>
    <property type="match status" value="1"/>
</dbReference>
<protein>
    <submittedName>
        <fullName evidence="6">Hsp20/alpha crystallin family protein</fullName>
    </submittedName>
</protein>
<name>A0A7C0X3U1_9EURY</name>
<feature type="domain" description="CS" evidence="5">
    <location>
        <begin position="48"/>
        <end position="154"/>
    </location>
</feature>
<feature type="domain" description="SHSP" evidence="4">
    <location>
        <begin position="44"/>
        <end position="154"/>
    </location>
</feature>
<dbReference type="CDD" id="cd06464">
    <property type="entry name" value="ACD_sHsps-like"/>
    <property type="match status" value="1"/>
</dbReference>